<feature type="compositionally biased region" description="Basic and acidic residues" evidence="1">
    <location>
        <begin position="52"/>
        <end position="66"/>
    </location>
</feature>
<feature type="region of interest" description="Disordered" evidence="1">
    <location>
        <begin position="47"/>
        <end position="66"/>
    </location>
</feature>
<accession>A0A178Z2Z0</accession>
<dbReference type="Proteomes" id="UP000078343">
    <property type="component" value="Unassembled WGS sequence"/>
</dbReference>
<gene>
    <name evidence="2" type="ORF">AYL99_11677</name>
</gene>
<dbReference type="GeneID" id="30015845"/>
<feature type="compositionally biased region" description="Polar residues" evidence="1">
    <location>
        <begin position="152"/>
        <end position="170"/>
    </location>
</feature>
<evidence type="ECO:0000313" key="2">
    <source>
        <dbReference type="EMBL" id="OAP54142.1"/>
    </source>
</evidence>
<evidence type="ECO:0000313" key="3">
    <source>
        <dbReference type="Proteomes" id="UP000078343"/>
    </source>
</evidence>
<evidence type="ECO:0000256" key="1">
    <source>
        <dbReference type="SAM" id="MobiDB-lite"/>
    </source>
</evidence>
<feature type="region of interest" description="Disordered" evidence="1">
    <location>
        <begin position="147"/>
        <end position="170"/>
    </location>
</feature>
<comment type="caution">
    <text evidence="2">The sequence shown here is derived from an EMBL/GenBank/DDBJ whole genome shotgun (WGS) entry which is preliminary data.</text>
</comment>
<protein>
    <submittedName>
        <fullName evidence="2">Uncharacterized protein</fullName>
    </submittedName>
</protein>
<name>A0A178Z2Z0_9EURO</name>
<dbReference type="RefSeq" id="XP_018687509.1">
    <property type="nucleotide sequence ID" value="XM_018843182.1"/>
</dbReference>
<keyword evidence="3" id="KW-1185">Reference proteome</keyword>
<organism evidence="2 3">
    <name type="scientific">Fonsecaea erecta</name>
    <dbReference type="NCBI Taxonomy" id="1367422"/>
    <lineage>
        <taxon>Eukaryota</taxon>
        <taxon>Fungi</taxon>
        <taxon>Dikarya</taxon>
        <taxon>Ascomycota</taxon>
        <taxon>Pezizomycotina</taxon>
        <taxon>Eurotiomycetes</taxon>
        <taxon>Chaetothyriomycetidae</taxon>
        <taxon>Chaetothyriales</taxon>
        <taxon>Herpotrichiellaceae</taxon>
        <taxon>Fonsecaea</taxon>
    </lineage>
</organism>
<proteinExistence type="predicted"/>
<dbReference type="AlphaFoldDB" id="A0A178Z2Z0"/>
<sequence length="170" mass="18212">MDFSVPPEGVNYPRQQCTECMFVPDLLARCVGTLKLLFGKLGAIEQVSSTPKESDPHQEHIGDVERSRTVQQLAGDCSLWTAEVGVPTSGRADTAGIQIRQRKVIDYGTADPSSSNRQGAFSSVVFRDLISKPFLHAMLTASPAAARRVGGSVSSLTQKTSEADLTTGSK</sequence>
<reference evidence="2 3" key="1">
    <citation type="submission" date="2016-04" db="EMBL/GenBank/DDBJ databases">
        <title>Draft genome of Fonsecaea erecta CBS 125763.</title>
        <authorList>
            <person name="Weiss V.A."/>
            <person name="Vicente V.A."/>
            <person name="Raittz R.T."/>
            <person name="Moreno L.F."/>
            <person name="De Souza E.M."/>
            <person name="Pedrosa F.O."/>
            <person name="Steffens M.B."/>
            <person name="Faoro H."/>
            <person name="Tadra-Sfeir M.Z."/>
            <person name="Najafzadeh M.J."/>
            <person name="Felipe M.S."/>
            <person name="Teixeira M."/>
            <person name="Sun J."/>
            <person name="Xi L."/>
            <person name="Gomes R."/>
            <person name="De Azevedo C.M."/>
            <person name="Salgado C.G."/>
            <person name="Da Silva M.B."/>
            <person name="Nascimento M.F."/>
            <person name="Queiroz-Telles F."/>
            <person name="Attili D.S."/>
            <person name="Gorbushina A."/>
        </authorList>
    </citation>
    <scope>NUCLEOTIDE SEQUENCE [LARGE SCALE GENOMIC DNA]</scope>
    <source>
        <strain evidence="2 3">CBS 125763</strain>
    </source>
</reference>
<dbReference type="EMBL" id="LVYI01000015">
    <property type="protein sequence ID" value="OAP54142.1"/>
    <property type="molecule type" value="Genomic_DNA"/>
</dbReference>